<dbReference type="SMART" id="SM00634">
    <property type="entry name" value="BID_1"/>
    <property type="match status" value="2"/>
</dbReference>
<sequence length="1574" mass="177482">MKNLNKFLCILIFFCFIICLNCTYAVSDNAVENDTLSVDYQSDDIYSDSIEVSSDDNHVDEKIKNSEVKIKNNISKPNNIIKKASSTVKTTITAKDVTKYYQDGTTLKAYLKNSKGKVLTGKKITVTYSGKTYSRTTDSKGCVSWNVQKGPGTYSVKFTFKASGYQTSSKTAKVTVKKMPTTLTANNLAFTYGDGNNKLKATLKDKNGKVLADKTVVFNFNGKNYNQKTDSKGVATLTIGAGPKKYTTTISFTNSNYVTSKKTVTVTVNSIPTSLTVSDLTCNYDDSNTYLYATLKDTKNNKFLSGQTITFKINDKCTNVVSDSNGRAGIKIEEKPGTYNVEVSFAKSPYASVSKKINVNIISFHPTVNYDGGFYNNSYLNLSLNINNAKLIKYSWDNNNWNQTTKSKTFILTNGIYDLYYSNGTGSIYHEHYIIDNKHPLVWSNLDSDLYSSPILVNLTSWDNLDQNPKIYYSLNETNFRLYENILSISKTTSLRFYAIDFNGHKSELITCNYIFEKVGNLNSGKGYTTIQSAIDNANTHNGDVIKISEGLYNEQITVNKFINLIAINATLQGIDSTHPVIGVTNGGSNSVIRGFKIKDSTFGIVIYQAENVTLINNQFINVVSSIETDCDTNTLIAYNSIDSNKFINSMSGISVRKSDNLMILNNNILLNSNRGAGGILVLNNTSNNISIVNNNIINKNKLNGIGLYILCPNININSNNISDFDTGLYVISYNSHVLYNEFKNNKYGVFLRVSVNNTYAFNNIHDNKLCGFVLDTSLLSYADSFYLNRLCDNGQYDFYSEANCSYVIDNNWWGENTPKISTSRNVLANIYNATGNLIMNTWMVAHLFSSSYKVNEYSQIERAKFYVDLTYNNLGNKLSSLGYIPDNLESFISVFNVDGNKKFNTTYLKDGKAFVDFELSSLFANHDHISVMAIFDNEKIVNTFNKNATIDITLFSSAWDVENNYFVNKTYHIPFSNNASWITFSWGETGLYSGKIYMIVNGEIIDEININNLFYQYFKNNYSTKVFEAIKFLNNVFASMKEGVWEPNGYYLSFAKAANINPSNVNLVYNRFLNYLQLDYKLTDSELDFVKNYNGYFIDMIEMIVDYHGDVTPDINFEYEGNPKLLNPPSSYAYRISNIYYTDIEDENNISIGYEGMRSFAVVKNNLTNTDLRYWLDQKELYEPGLMKAAYGTFLTPLIVIYENDRVADESSNKFNVTWNRISPACVSLCNDYNSLYITGESDHNMGREAIGNLSNVWKFNFATSFSFSLIEQLVGNNVWNTTVIGSVTLGLIESYLNNGTLEIITSNGYTFIKHEDNNNTLLFLELETGIIRDCFSYYGLLGTMPCYHDNITENAWNYGTNLLNHDSKEYKDLIIISNYSTNVSDTMNSNSNSIFDLLVEGYDFLKDIDWNEFFINFAIGFVGSEMVSISILGLATGIESSSPYLIIGSISLALTGESLILYSDGWFDGEITIIDFIFGVVDSILAINPTGGSFNIISKSTKVIIEKAIVKTNVQFLKKYSIKITKKYIQIGSKKFHIPNDPTIDSIYNIINNDYYREFIKLFINEEYNKGD</sequence>
<name>A0A315XNU6_9EURY</name>
<gene>
    <name evidence="2" type="ORF">MBBTH_01780</name>
</gene>
<dbReference type="SUPFAM" id="SSF51126">
    <property type="entry name" value="Pectin lyase-like"/>
    <property type="match status" value="1"/>
</dbReference>
<dbReference type="RefSeq" id="WP_116591173.1">
    <property type="nucleotide sequence ID" value="NZ_MZGS01000014.1"/>
</dbReference>
<dbReference type="SMART" id="SM00710">
    <property type="entry name" value="PbH1"/>
    <property type="match status" value="6"/>
</dbReference>
<dbReference type="Gene3D" id="2.160.20.10">
    <property type="entry name" value="Single-stranded right-handed beta-helix, Pectin lyase-like"/>
    <property type="match status" value="1"/>
</dbReference>
<comment type="caution">
    <text evidence="2">The sequence shown here is derived from an EMBL/GenBank/DDBJ whole genome shotgun (WGS) entry which is preliminary data.</text>
</comment>
<dbReference type="Gene3D" id="2.60.40.10">
    <property type="entry name" value="Immunoglobulins"/>
    <property type="match status" value="2"/>
</dbReference>
<organism evidence="2 3">
    <name type="scientific">Methanobrevibacter thaueri</name>
    <dbReference type="NCBI Taxonomy" id="190975"/>
    <lineage>
        <taxon>Archaea</taxon>
        <taxon>Methanobacteriati</taxon>
        <taxon>Methanobacteriota</taxon>
        <taxon>Methanomada group</taxon>
        <taxon>Methanobacteria</taxon>
        <taxon>Methanobacteriales</taxon>
        <taxon>Methanobacteriaceae</taxon>
        <taxon>Methanobrevibacter</taxon>
    </lineage>
</organism>
<protein>
    <submittedName>
        <fullName evidence="2">Bacterial Ig-like domain (Group 1)</fullName>
    </submittedName>
</protein>
<reference evidence="2 3" key="1">
    <citation type="submission" date="2017-03" db="EMBL/GenBank/DDBJ databases">
        <title>Genome sequence of Methanobrevibacter thaueri.</title>
        <authorList>
            <person name="Poehlein A."/>
            <person name="Seedorf H."/>
            <person name="Daniel R."/>
        </authorList>
    </citation>
    <scope>NUCLEOTIDE SEQUENCE [LARGE SCALE GENOMIC DNA]</scope>
    <source>
        <strain evidence="2 3">DSM 11995</strain>
    </source>
</reference>
<dbReference type="EMBL" id="MZGS01000014">
    <property type="protein sequence ID" value="PWB88036.1"/>
    <property type="molecule type" value="Genomic_DNA"/>
</dbReference>
<dbReference type="InterPro" id="IPR003344">
    <property type="entry name" value="Big_1_dom"/>
</dbReference>
<dbReference type="InterPro" id="IPR006626">
    <property type="entry name" value="PbH1"/>
</dbReference>
<feature type="domain" description="Big-1" evidence="1">
    <location>
        <begin position="264"/>
        <end position="354"/>
    </location>
</feature>
<dbReference type="OrthoDB" id="78491at2157"/>
<evidence type="ECO:0000313" key="2">
    <source>
        <dbReference type="EMBL" id="PWB88036.1"/>
    </source>
</evidence>
<accession>A0A315XNU6</accession>
<dbReference type="Proteomes" id="UP000251717">
    <property type="component" value="Unassembled WGS sequence"/>
</dbReference>
<dbReference type="InterPro" id="IPR013783">
    <property type="entry name" value="Ig-like_fold"/>
</dbReference>
<dbReference type="InterPro" id="IPR011050">
    <property type="entry name" value="Pectin_lyase_fold/virulence"/>
</dbReference>
<keyword evidence="3" id="KW-1185">Reference proteome</keyword>
<evidence type="ECO:0000259" key="1">
    <source>
        <dbReference type="SMART" id="SM00634"/>
    </source>
</evidence>
<dbReference type="InterPro" id="IPR039448">
    <property type="entry name" value="Beta_helix"/>
</dbReference>
<dbReference type="Pfam" id="PF13229">
    <property type="entry name" value="Beta_helix"/>
    <property type="match status" value="1"/>
</dbReference>
<feature type="domain" description="Big-1" evidence="1">
    <location>
        <begin position="172"/>
        <end position="261"/>
    </location>
</feature>
<dbReference type="InterPro" id="IPR012334">
    <property type="entry name" value="Pectin_lyas_fold"/>
</dbReference>
<proteinExistence type="predicted"/>
<evidence type="ECO:0000313" key="3">
    <source>
        <dbReference type="Proteomes" id="UP000251717"/>
    </source>
</evidence>